<feature type="transmembrane region" description="Helical" evidence="6">
    <location>
        <begin position="158"/>
        <end position="177"/>
    </location>
</feature>
<sequence length="389" mass="42221">MVFAPIIILVVIGAIIYFVSDSESGVPEIAVLTDNQQVVSILQSETEEFEVNSDITTAAEAESAMEAEELDGYLVVEEENGLYTGNYTYSPDSKELDTLYLNSLLSTIQQSQQAAELDLEQEDIANLLTPATLEETRIEFEGGGITTTESAEDAIRMAGAYVVGIAVFMFIMTYSSIIGEEIASEKGTRIMEVILSSVSSTTHFFGKLVAIVLICFTQIAIYAVLGVIALQIGFVKDLLEGFDISSILQGFVGTSLIYFVLGIVLYAVLAAFLGSLVSKVEDVSKAVTPIVFLSLAGFYAGLFAFYNPTHMVIKIGSYIPLFTSFIMPFRVASDTVTATGITVSIAVLIVFVLLTTWLSLLLYRSSVLIYSDAGMFKTMQISLKAMKKK</sequence>
<feature type="domain" description="ABC-2 type transporter transmembrane" evidence="7">
    <location>
        <begin position="1"/>
        <end position="361"/>
    </location>
</feature>
<keyword evidence="5 6" id="KW-0472">Membrane</keyword>
<evidence type="ECO:0000256" key="5">
    <source>
        <dbReference type="ARBA" id="ARBA00023136"/>
    </source>
</evidence>
<evidence type="ECO:0000259" key="7">
    <source>
        <dbReference type="Pfam" id="PF12698"/>
    </source>
</evidence>
<feature type="transmembrane region" description="Helical" evidence="6">
    <location>
        <begin position="247"/>
        <end position="274"/>
    </location>
</feature>
<dbReference type="Proteomes" id="UP000199136">
    <property type="component" value="Unassembled WGS sequence"/>
</dbReference>
<reference evidence="8 9" key="1">
    <citation type="submission" date="2016-10" db="EMBL/GenBank/DDBJ databases">
        <authorList>
            <person name="de Groot N.N."/>
        </authorList>
    </citation>
    <scope>NUCLEOTIDE SEQUENCE [LARGE SCALE GENOMIC DNA]</scope>
    <source>
        <strain evidence="8 9">DSM 20581</strain>
    </source>
</reference>
<keyword evidence="3 6" id="KW-0812">Transmembrane</keyword>
<organism evidence="8 9">
    <name type="scientific">Desemzia incerta</name>
    <dbReference type="NCBI Taxonomy" id="82801"/>
    <lineage>
        <taxon>Bacteria</taxon>
        <taxon>Bacillati</taxon>
        <taxon>Bacillota</taxon>
        <taxon>Bacilli</taxon>
        <taxon>Lactobacillales</taxon>
        <taxon>Carnobacteriaceae</taxon>
        <taxon>Desemzia</taxon>
    </lineage>
</organism>
<dbReference type="PANTHER" id="PTHR30294">
    <property type="entry name" value="MEMBRANE COMPONENT OF ABC TRANSPORTER YHHJ-RELATED"/>
    <property type="match status" value="1"/>
</dbReference>
<accession>A0A1I5W5A6</accession>
<dbReference type="Pfam" id="PF12698">
    <property type="entry name" value="ABC2_membrane_3"/>
    <property type="match status" value="1"/>
</dbReference>
<name>A0A1I5W5A6_9LACT</name>
<keyword evidence="4 6" id="KW-1133">Transmembrane helix</keyword>
<evidence type="ECO:0000256" key="2">
    <source>
        <dbReference type="ARBA" id="ARBA00022475"/>
    </source>
</evidence>
<dbReference type="InterPro" id="IPR013525">
    <property type="entry name" value="ABC2_TM"/>
</dbReference>
<feature type="transmembrane region" description="Helical" evidence="6">
    <location>
        <begin position="208"/>
        <end position="235"/>
    </location>
</feature>
<keyword evidence="9" id="KW-1185">Reference proteome</keyword>
<evidence type="ECO:0000256" key="4">
    <source>
        <dbReference type="ARBA" id="ARBA00022989"/>
    </source>
</evidence>
<feature type="transmembrane region" description="Helical" evidence="6">
    <location>
        <begin position="341"/>
        <end position="363"/>
    </location>
</feature>
<dbReference type="GO" id="GO:0140359">
    <property type="term" value="F:ABC-type transporter activity"/>
    <property type="evidence" value="ECO:0007669"/>
    <property type="project" value="InterPro"/>
</dbReference>
<protein>
    <submittedName>
        <fullName evidence="8">ABC-2 type transport system permease protein</fullName>
    </submittedName>
</protein>
<dbReference type="InterPro" id="IPR051449">
    <property type="entry name" value="ABC-2_transporter_component"/>
</dbReference>
<evidence type="ECO:0000313" key="9">
    <source>
        <dbReference type="Proteomes" id="UP000199136"/>
    </source>
</evidence>
<dbReference type="STRING" id="82801.SAMN04488506_0780"/>
<evidence type="ECO:0000256" key="1">
    <source>
        <dbReference type="ARBA" id="ARBA00004651"/>
    </source>
</evidence>
<dbReference type="GO" id="GO:0005886">
    <property type="term" value="C:plasma membrane"/>
    <property type="evidence" value="ECO:0007669"/>
    <property type="project" value="UniProtKB-SubCell"/>
</dbReference>
<evidence type="ECO:0000256" key="6">
    <source>
        <dbReference type="SAM" id="Phobius"/>
    </source>
</evidence>
<evidence type="ECO:0000256" key="3">
    <source>
        <dbReference type="ARBA" id="ARBA00022692"/>
    </source>
</evidence>
<dbReference type="PANTHER" id="PTHR30294:SF29">
    <property type="entry name" value="MULTIDRUG ABC TRANSPORTER PERMEASE YBHS-RELATED"/>
    <property type="match status" value="1"/>
</dbReference>
<proteinExistence type="predicted"/>
<dbReference type="EMBL" id="FOXW01000002">
    <property type="protein sequence ID" value="SFQ14918.1"/>
    <property type="molecule type" value="Genomic_DNA"/>
</dbReference>
<gene>
    <name evidence="8" type="ORF">SAMN04488506_0780</name>
</gene>
<feature type="transmembrane region" description="Helical" evidence="6">
    <location>
        <begin position="286"/>
        <end position="305"/>
    </location>
</feature>
<comment type="subcellular location">
    <subcellularLocation>
        <location evidence="1">Cell membrane</location>
        <topology evidence="1">Multi-pass membrane protein</topology>
    </subcellularLocation>
</comment>
<dbReference type="AlphaFoldDB" id="A0A1I5W5A6"/>
<keyword evidence="2" id="KW-1003">Cell membrane</keyword>
<evidence type="ECO:0000313" key="8">
    <source>
        <dbReference type="EMBL" id="SFQ14918.1"/>
    </source>
</evidence>